<gene>
    <name evidence="2" type="ORF">C0Z18_01930</name>
</gene>
<dbReference type="RefSeq" id="WP_102643706.1">
    <property type="nucleotide sequence ID" value="NZ_PNYA01000001.1"/>
</dbReference>
<accession>A0A2N7W3L7</accession>
<dbReference type="OrthoDB" id="7500397at2"/>
<dbReference type="PANTHER" id="PTHR35866">
    <property type="entry name" value="PUTATIVE-RELATED"/>
    <property type="match status" value="1"/>
</dbReference>
<dbReference type="EMBL" id="PNYA01000001">
    <property type="protein sequence ID" value="PMS23996.1"/>
    <property type="molecule type" value="Genomic_DNA"/>
</dbReference>
<dbReference type="Pfam" id="PF03692">
    <property type="entry name" value="CxxCxxCC"/>
    <property type="match status" value="1"/>
</dbReference>
<reference evidence="2 3" key="1">
    <citation type="submission" date="2018-01" db="EMBL/GenBank/DDBJ databases">
        <title>Whole genome analyses suggest that Burkholderia sensu lato contains two further novel genera in the rhizoxinica-symbiotica group Mycetohabitans gen. nov., and Trinickia gen. nov.: implications for the evolution of diazotrophy and nodulation in the Burkholderiaceae.</title>
        <authorList>
            <person name="Estrada-de los Santos P."/>
            <person name="Palmer M."/>
            <person name="Chavez-Ramirez B."/>
            <person name="Beukes C."/>
            <person name="Steenkamp E.T."/>
            <person name="Hirsch A.M."/>
            <person name="Manyaka P."/>
            <person name="Maluk M."/>
            <person name="Lafos M."/>
            <person name="Crook M."/>
            <person name="Gross E."/>
            <person name="Simon M.F."/>
            <person name="Bueno dos Reis Junior F."/>
            <person name="Poole P.S."/>
            <person name="Venter S.N."/>
            <person name="James E.K."/>
        </authorList>
    </citation>
    <scope>NUCLEOTIDE SEQUENCE [LARGE SCALE GENOMIC DNA]</scope>
    <source>
        <strain evidence="2 3">GIMN1.004</strain>
    </source>
</reference>
<proteinExistence type="predicted"/>
<protein>
    <submittedName>
        <fullName evidence="2">Zinc/iron-chelating domain-containing protein</fullName>
    </submittedName>
</protein>
<organism evidence="2 3">
    <name type="scientific">Trinickia dabaoshanensis</name>
    <dbReference type="NCBI Taxonomy" id="564714"/>
    <lineage>
        <taxon>Bacteria</taxon>
        <taxon>Pseudomonadati</taxon>
        <taxon>Pseudomonadota</taxon>
        <taxon>Betaproteobacteria</taxon>
        <taxon>Burkholderiales</taxon>
        <taxon>Burkholderiaceae</taxon>
        <taxon>Trinickia</taxon>
    </lineage>
</organism>
<evidence type="ECO:0000256" key="1">
    <source>
        <dbReference type="SAM" id="MobiDB-lite"/>
    </source>
</evidence>
<dbReference type="PANTHER" id="PTHR35866:SF1">
    <property type="entry name" value="YKGJ FAMILY CYSTEINE CLUSTER PROTEIN"/>
    <property type="match status" value="1"/>
</dbReference>
<sequence>MNDTAETLHFSCTLCGKCCHDLKLPLSVSESISWLRRGGVVQVLTEAMPWPVEPPADDGPAQHKRRRSFAATSGNQPIRVIVTLAASFDGPCPHLRDDMRCGAYEARPRVCRIYPAEVNPYVKLMPAGKACPPQAWTEQHPAFERAGRILDDQTVEIIRQSRDADAQDASLKERFVALLGYTKAALSNEGFAVYTPQPAAAREALEAVAAQASRSSLDRVSSDWTFVSNQRDTIEALVSIEARATADTKDDDGAFRYLGWRASNT</sequence>
<feature type="region of interest" description="Disordered" evidence="1">
    <location>
        <begin position="51"/>
        <end position="70"/>
    </location>
</feature>
<comment type="caution">
    <text evidence="2">The sequence shown here is derived from an EMBL/GenBank/DDBJ whole genome shotgun (WGS) entry which is preliminary data.</text>
</comment>
<keyword evidence="3" id="KW-1185">Reference proteome</keyword>
<evidence type="ECO:0000313" key="3">
    <source>
        <dbReference type="Proteomes" id="UP000235616"/>
    </source>
</evidence>
<evidence type="ECO:0000313" key="2">
    <source>
        <dbReference type="EMBL" id="PMS23996.1"/>
    </source>
</evidence>
<dbReference type="Proteomes" id="UP000235616">
    <property type="component" value="Unassembled WGS sequence"/>
</dbReference>
<dbReference type="AlphaFoldDB" id="A0A2N7W3L7"/>
<name>A0A2N7W3L7_9BURK</name>
<dbReference type="InterPro" id="IPR005358">
    <property type="entry name" value="Puta_zinc/iron-chelating_dom"/>
</dbReference>